<gene>
    <name evidence="3" type="ORF">CM83_33170</name>
    <name evidence="2" type="ORF">CM83_33173</name>
</gene>
<evidence type="ECO:0000313" key="3">
    <source>
        <dbReference type="EMBL" id="JAG04129.1"/>
    </source>
</evidence>
<feature type="non-terminal residue" evidence="3">
    <location>
        <position position="1"/>
    </location>
</feature>
<organism evidence="3">
    <name type="scientific">Lygus hesperus</name>
    <name type="common">Western plant bug</name>
    <dbReference type="NCBI Taxonomy" id="30085"/>
    <lineage>
        <taxon>Eukaryota</taxon>
        <taxon>Metazoa</taxon>
        <taxon>Ecdysozoa</taxon>
        <taxon>Arthropoda</taxon>
        <taxon>Hexapoda</taxon>
        <taxon>Insecta</taxon>
        <taxon>Pterygota</taxon>
        <taxon>Neoptera</taxon>
        <taxon>Paraneoptera</taxon>
        <taxon>Hemiptera</taxon>
        <taxon>Heteroptera</taxon>
        <taxon>Panheteroptera</taxon>
        <taxon>Cimicomorpha</taxon>
        <taxon>Miridae</taxon>
        <taxon>Mirini</taxon>
        <taxon>Lygus</taxon>
    </lineage>
</organism>
<sequence>FFCESHFFRFGENVLMADSREQRASVKFCFLLGKTPAETVVMLKTAYGDAALSKSRIYEWFQRFRNGEMTIEDQPGSGRPSTSSTDDNVEKINNLVREDWRRTIVQLAEISGMSWSSIQRIL</sequence>
<dbReference type="Gene3D" id="1.10.10.1450">
    <property type="match status" value="1"/>
</dbReference>
<proteinExistence type="predicted"/>
<evidence type="ECO:0000259" key="1">
    <source>
        <dbReference type="Pfam" id="PF17906"/>
    </source>
</evidence>
<evidence type="ECO:0000313" key="2">
    <source>
        <dbReference type="EMBL" id="JAG03096.1"/>
    </source>
</evidence>
<reference evidence="3" key="2">
    <citation type="submission" date="2014-07" db="EMBL/GenBank/DDBJ databases">
        <authorList>
            <person name="Hull J."/>
        </authorList>
    </citation>
    <scope>NUCLEOTIDE SEQUENCE</scope>
</reference>
<dbReference type="Pfam" id="PF17906">
    <property type="entry name" value="HTH_48"/>
    <property type="match status" value="1"/>
</dbReference>
<dbReference type="PANTHER" id="PTHR46060">
    <property type="entry name" value="MARINER MOS1 TRANSPOSASE-LIKE PROTEIN"/>
    <property type="match status" value="1"/>
</dbReference>
<dbReference type="EMBL" id="GBHO01039475">
    <property type="protein sequence ID" value="JAG04129.1"/>
    <property type="molecule type" value="Transcribed_RNA"/>
</dbReference>
<name>A0A0A9W8P1_LYGHE</name>
<feature type="domain" description="Mos1 transposase HTH" evidence="1">
    <location>
        <begin position="27"/>
        <end position="68"/>
    </location>
</feature>
<dbReference type="AlphaFoldDB" id="A0A0A9W8P1"/>
<dbReference type="EMBL" id="GBHO01040508">
    <property type="protein sequence ID" value="JAG03096.1"/>
    <property type="molecule type" value="Transcribed_RNA"/>
</dbReference>
<accession>A0A0A9W8P1</accession>
<dbReference type="InterPro" id="IPR041426">
    <property type="entry name" value="Mos1_HTH"/>
</dbReference>
<protein>
    <recommendedName>
        <fullName evidence="1">Mos1 transposase HTH domain-containing protein</fullName>
    </recommendedName>
</protein>
<dbReference type="PANTHER" id="PTHR46060:SF1">
    <property type="entry name" value="MARINER MOS1 TRANSPOSASE-LIKE PROTEIN"/>
    <property type="match status" value="1"/>
</dbReference>
<reference evidence="3" key="1">
    <citation type="journal article" date="2014" name="PLoS ONE">
        <title>Transcriptome-Based Identification of ABC Transporters in the Western Tarnished Plant Bug Lygus hesperus.</title>
        <authorList>
            <person name="Hull J.J."/>
            <person name="Chaney K."/>
            <person name="Geib S.M."/>
            <person name="Fabrick J.A."/>
            <person name="Brent C.S."/>
            <person name="Walsh D."/>
            <person name="Lavine L.C."/>
        </authorList>
    </citation>
    <scope>NUCLEOTIDE SEQUENCE</scope>
</reference>
<dbReference type="InterPro" id="IPR052709">
    <property type="entry name" value="Transposase-MT_Hybrid"/>
</dbReference>